<reference evidence="1 2" key="1">
    <citation type="journal article" date="2019" name="Int. J. Syst. Evol. Microbiol.">
        <title>The Global Catalogue of Microorganisms (GCM) 10K type strain sequencing project: providing services to taxonomists for standard genome sequencing and annotation.</title>
        <authorList>
            <consortium name="The Broad Institute Genomics Platform"/>
            <consortium name="The Broad Institute Genome Sequencing Center for Infectious Disease"/>
            <person name="Wu L."/>
            <person name="Ma J."/>
        </authorList>
    </citation>
    <scope>NUCLEOTIDE SEQUENCE [LARGE SCALE GENOMIC DNA]</scope>
    <source>
        <strain evidence="1 2">JCM 4316</strain>
    </source>
</reference>
<comment type="caution">
    <text evidence="1">The sequence shown here is derived from an EMBL/GenBank/DDBJ whole genome shotgun (WGS) entry which is preliminary data.</text>
</comment>
<accession>A0ABN3FU20</accession>
<dbReference type="EMBL" id="BAAASD010000007">
    <property type="protein sequence ID" value="GAA2337601.1"/>
    <property type="molecule type" value="Genomic_DNA"/>
</dbReference>
<dbReference type="Proteomes" id="UP001500253">
    <property type="component" value="Unassembled WGS sequence"/>
</dbReference>
<proteinExistence type="predicted"/>
<keyword evidence="2" id="KW-1185">Reference proteome</keyword>
<protein>
    <submittedName>
        <fullName evidence="1">Uncharacterized protein</fullName>
    </submittedName>
</protein>
<gene>
    <name evidence="1" type="ORF">GCM10010246_22530</name>
</gene>
<sequence length="51" mass="5551">MTAETETKRTGLAQARLARAFTPEVEEEYAAALRAWRDGPRTAGGSRTVAE</sequence>
<evidence type="ECO:0000313" key="1">
    <source>
        <dbReference type="EMBL" id="GAA2337601.1"/>
    </source>
</evidence>
<name>A0ABN3FU20_9ACTN</name>
<evidence type="ECO:0000313" key="2">
    <source>
        <dbReference type="Proteomes" id="UP001500253"/>
    </source>
</evidence>
<organism evidence="1 2">
    <name type="scientific">Streptomyces cuspidosporus</name>
    <dbReference type="NCBI Taxonomy" id="66882"/>
    <lineage>
        <taxon>Bacteria</taxon>
        <taxon>Bacillati</taxon>
        <taxon>Actinomycetota</taxon>
        <taxon>Actinomycetes</taxon>
        <taxon>Kitasatosporales</taxon>
        <taxon>Streptomycetaceae</taxon>
        <taxon>Streptomyces</taxon>
    </lineage>
</organism>